<dbReference type="AlphaFoldDB" id="A0A7W7MVN5"/>
<organism evidence="4 5">
    <name type="scientific">Actinomadura livida</name>
    <dbReference type="NCBI Taxonomy" id="79909"/>
    <lineage>
        <taxon>Bacteria</taxon>
        <taxon>Bacillati</taxon>
        <taxon>Actinomycetota</taxon>
        <taxon>Actinomycetes</taxon>
        <taxon>Streptosporangiales</taxon>
        <taxon>Thermomonosporaceae</taxon>
        <taxon>Actinomadura</taxon>
    </lineage>
</organism>
<feature type="compositionally biased region" description="Basic and acidic residues" evidence="1">
    <location>
        <begin position="28"/>
        <end position="42"/>
    </location>
</feature>
<comment type="caution">
    <text evidence="4">The sequence shown here is derived from an EMBL/GenBank/DDBJ whole genome shotgun (WGS) entry which is preliminary data.</text>
</comment>
<evidence type="ECO:0000256" key="1">
    <source>
        <dbReference type="SAM" id="MobiDB-lite"/>
    </source>
</evidence>
<evidence type="ECO:0000313" key="4">
    <source>
        <dbReference type="EMBL" id="MBB4772009.1"/>
    </source>
</evidence>
<keyword evidence="2" id="KW-0472">Membrane</keyword>
<name>A0A7W7MVN5_9ACTN</name>
<evidence type="ECO:0000313" key="5">
    <source>
        <dbReference type="Proteomes" id="UP000549343"/>
    </source>
</evidence>
<accession>A0A7W7MVN5</accession>
<evidence type="ECO:0000313" key="3">
    <source>
        <dbReference type="EMBL" id="GAA0545201.1"/>
    </source>
</evidence>
<protein>
    <recommendedName>
        <fullName evidence="7">CU044_5270 family protein</fullName>
    </recommendedName>
</protein>
<evidence type="ECO:0000313" key="6">
    <source>
        <dbReference type="Proteomes" id="UP001501427"/>
    </source>
</evidence>
<reference evidence="4 5" key="3">
    <citation type="submission" date="2020-08" db="EMBL/GenBank/DDBJ databases">
        <title>Sequencing the genomes of 1000 actinobacteria strains.</title>
        <authorList>
            <person name="Klenk H.-P."/>
        </authorList>
    </citation>
    <scope>NUCLEOTIDE SEQUENCE [LARGE SCALE GENOMIC DNA]</scope>
    <source>
        <strain evidence="4 5">DSM 44772</strain>
    </source>
</reference>
<feature type="transmembrane region" description="Helical" evidence="2">
    <location>
        <begin position="59"/>
        <end position="81"/>
    </location>
</feature>
<evidence type="ECO:0008006" key="7">
    <source>
        <dbReference type="Google" id="ProtNLM"/>
    </source>
</evidence>
<sequence length="415" mass="43592">MKHDVMKALSAARPQQLDPPADPAAARARRERDLGRALRADPEAAPAAGRARGRRPVRWAVIGTGIVSAGAAAAIAVSAAVPGAPEGGDPGGGPGEISLGKEAVLVAAENAAKQEIGEYWFSDDVAGQSYVVRGGTGSYVMVGAYTESFRWAGAKPGSASGGAWRMLPARPQTPPDAAAWRKAGSPAKIRAWSGDKWLTLNTAENTAWKVDHSDASGGDQWYGRMTTEEVQNLPTDPKKLTERFLTSEAMQWRAAGAPSPEKLNEMERAHGPLPKHEFDSFAKLGAVGGLIVNSPVPPDVRAGLIRAATALPGVEAIGEATDPLGRKGVALASESRTVEVTGDSGTPPGQRGTYMARKELIFDKATGAVLASQYVLTKPGGPYKDRARGFVIDYMAVRDTGWTDAKPQPPAKLPH</sequence>
<reference evidence="3" key="1">
    <citation type="journal article" date="2014" name="Int. J. Syst. Evol. Microbiol.">
        <title>Complete genome of a new Firmicutes species belonging to the dominant human colonic microbiota ('Ruminococcus bicirculans') reveals two chromosomes and a selective capacity to utilize plant glucans.</title>
        <authorList>
            <consortium name="NISC Comparative Sequencing Program"/>
            <person name="Wegmann U."/>
            <person name="Louis P."/>
            <person name="Goesmann A."/>
            <person name="Henrissat B."/>
            <person name="Duncan S.H."/>
            <person name="Flint H.J."/>
        </authorList>
    </citation>
    <scope>NUCLEOTIDE SEQUENCE</scope>
    <source>
        <strain evidence="3">JCM 10667</strain>
    </source>
</reference>
<keyword evidence="6" id="KW-1185">Reference proteome</keyword>
<dbReference type="InterPro" id="IPR047789">
    <property type="entry name" value="CU044_5270-like"/>
</dbReference>
<dbReference type="EMBL" id="BAAAHD010000001">
    <property type="protein sequence ID" value="GAA0545201.1"/>
    <property type="molecule type" value="Genomic_DNA"/>
</dbReference>
<dbReference type="EMBL" id="JACHMV010000001">
    <property type="protein sequence ID" value="MBB4772009.1"/>
    <property type="molecule type" value="Genomic_DNA"/>
</dbReference>
<feature type="compositionally biased region" description="Low complexity" evidence="1">
    <location>
        <begin position="11"/>
        <end position="26"/>
    </location>
</feature>
<dbReference type="NCBIfam" id="NF038083">
    <property type="entry name" value="CU044_5270_fam"/>
    <property type="match status" value="1"/>
</dbReference>
<proteinExistence type="predicted"/>
<dbReference type="Proteomes" id="UP000549343">
    <property type="component" value="Unassembled WGS sequence"/>
</dbReference>
<dbReference type="RefSeq" id="WP_184879017.1">
    <property type="nucleotide sequence ID" value="NZ_BAAAHD010000001.1"/>
</dbReference>
<reference evidence="3" key="4">
    <citation type="submission" date="2023-12" db="EMBL/GenBank/DDBJ databases">
        <authorList>
            <person name="Sun Q."/>
            <person name="Inoue M."/>
        </authorList>
    </citation>
    <scope>NUCLEOTIDE SEQUENCE</scope>
    <source>
        <strain evidence="3">JCM 10667</strain>
    </source>
</reference>
<keyword evidence="2" id="KW-0812">Transmembrane</keyword>
<dbReference type="Proteomes" id="UP001501427">
    <property type="component" value="Unassembled WGS sequence"/>
</dbReference>
<feature type="region of interest" description="Disordered" evidence="1">
    <location>
        <begin position="1"/>
        <end position="52"/>
    </location>
</feature>
<gene>
    <name evidence="4" type="ORF">F4557_000427</name>
    <name evidence="3" type="ORF">GCM10009546_04090</name>
</gene>
<reference evidence="6" key="2">
    <citation type="journal article" date="2019" name="Int. J. Syst. Evol. Microbiol.">
        <title>The Global Catalogue of Microorganisms (GCM) 10K type strain sequencing project: providing services to taxonomists for standard genome sequencing and annotation.</title>
        <authorList>
            <consortium name="The Broad Institute Genomics Platform"/>
            <consortium name="The Broad Institute Genome Sequencing Center for Infectious Disease"/>
            <person name="Wu L."/>
            <person name="Ma J."/>
        </authorList>
    </citation>
    <scope>NUCLEOTIDE SEQUENCE [LARGE SCALE GENOMIC DNA]</scope>
    <source>
        <strain evidence="6">JCM 10667</strain>
    </source>
</reference>
<evidence type="ECO:0000256" key="2">
    <source>
        <dbReference type="SAM" id="Phobius"/>
    </source>
</evidence>
<keyword evidence="2" id="KW-1133">Transmembrane helix</keyword>